<sequence length="59" mass="6776">MNNTNFKELIDSLKDLTPTQKKYLISQTRLSLEESEVLKNKDLLTPEELELLLAVTNAK</sequence>
<proteinExistence type="predicted"/>
<dbReference type="PATRIC" id="fig|1229493.5.peg.2658"/>
<evidence type="ECO:0000313" key="1">
    <source>
        <dbReference type="EMBL" id="KIF51945.1"/>
    </source>
</evidence>
<dbReference type="EMBL" id="JPRD01000028">
    <property type="protein sequence ID" value="KIF51945.1"/>
    <property type="molecule type" value="Genomic_DNA"/>
</dbReference>
<protein>
    <submittedName>
        <fullName evidence="1">Uncharacterized protein</fullName>
    </submittedName>
</protein>
<dbReference type="Proteomes" id="UP000031586">
    <property type="component" value="Unassembled WGS sequence"/>
</dbReference>
<name>A0A0C1Z4K0_9VIBR</name>
<dbReference type="RefSeq" id="WP_009705290.1">
    <property type="nucleotide sequence ID" value="NZ_BAOH01000051.1"/>
</dbReference>
<accession>A0A0C1Z4K0</accession>
<comment type="caution">
    <text evidence="1">The sequence shown here is derived from an EMBL/GenBank/DDBJ whole genome shotgun (WGS) entry which is preliminary data.</text>
</comment>
<gene>
    <name evidence="1" type="ORF">H735_17505</name>
</gene>
<dbReference type="AlphaFoldDB" id="A0A0C1Z4K0"/>
<reference evidence="1 2" key="1">
    <citation type="submission" date="2014-07" db="EMBL/GenBank/DDBJ databases">
        <title>Unique and conserved regions in Vibrio harveyi and related species in comparison with the shrimp pathogen Vibrio harveyi CAIM 1792.</title>
        <authorList>
            <person name="Espinoza-Valles I."/>
            <person name="Vora G."/>
            <person name="Leekitcharoenphon P."/>
            <person name="Ussery D."/>
            <person name="Hoj L."/>
            <person name="Gomez-Gil B."/>
        </authorList>
    </citation>
    <scope>NUCLEOTIDE SEQUENCE [LARGE SCALE GENOMIC DNA]</scope>
    <source>
        <strain evidence="2">CAIM 1854 / LMG 25443</strain>
    </source>
</reference>
<evidence type="ECO:0000313" key="2">
    <source>
        <dbReference type="Proteomes" id="UP000031586"/>
    </source>
</evidence>
<organism evidence="1 2">
    <name type="scientific">Vibrio owensii CAIM 1854 = LMG 25443</name>
    <dbReference type="NCBI Taxonomy" id="1229493"/>
    <lineage>
        <taxon>Bacteria</taxon>
        <taxon>Pseudomonadati</taxon>
        <taxon>Pseudomonadota</taxon>
        <taxon>Gammaproteobacteria</taxon>
        <taxon>Vibrionales</taxon>
        <taxon>Vibrionaceae</taxon>
        <taxon>Vibrio</taxon>
    </lineage>
</organism>